<sequence length="152" mass="15933">KRSTVEIGTSYENLSRDVLSSLFPGMTLDRVGGAHDGGIDLRGWWLPSTEPMRIRVIVQCKAESKKSGPVHLRELHGAYTAQPRAAAAAAAAAAGEEAAGTQVGVLVSKTGFSKQATIVATAASIPMILVHLSELGEPVSILCNEALTQLLD</sequence>
<dbReference type="InParanoid" id="A0A316YVN3"/>
<evidence type="ECO:0000256" key="2">
    <source>
        <dbReference type="ARBA" id="ARBA00023128"/>
    </source>
</evidence>
<dbReference type="OrthoDB" id="20734at2759"/>
<name>A0A316YVN3_9BASI</name>
<dbReference type="SUPFAM" id="SSF52980">
    <property type="entry name" value="Restriction endonuclease-like"/>
    <property type="match status" value="1"/>
</dbReference>
<organism evidence="3 4">
    <name type="scientific">Acaromyces ingoldii</name>
    <dbReference type="NCBI Taxonomy" id="215250"/>
    <lineage>
        <taxon>Eukaryota</taxon>
        <taxon>Fungi</taxon>
        <taxon>Dikarya</taxon>
        <taxon>Basidiomycota</taxon>
        <taxon>Ustilaginomycotina</taxon>
        <taxon>Exobasidiomycetes</taxon>
        <taxon>Exobasidiales</taxon>
        <taxon>Cryptobasidiaceae</taxon>
        <taxon>Acaromyces</taxon>
    </lineage>
</organism>
<dbReference type="AlphaFoldDB" id="A0A316YVN3"/>
<evidence type="ECO:0000313" key="3">
    <source>
        <dbReference type="EMBL" id="PWN92718.1"/>
    </source>
</evidence>
<gene>
    <name evidence="3" type="ORF">FA10DRAFT_224127</name>
</gene>
<evidence type="ECO:0000313" key="4">
    <source>
        <dbReference type="Proteomes" id="UP000245768"/>
    </source>
</evidence>
<dbReference type="GO" id="GO:0006302">
    <property type="term" value="P:double-strand break repair"/>
    <property type="evidence" value="ECO:0007669"/>
    <property type="project" value="UniProtKB-ARBA"/>
</dbReference>
<keyword evidence="4" id="KW-1185">Reference proteome</keyword>
<proteinExistence type="predicted"/>
<protein>
    <submittedName>
        <fullName evidence="3">Uncharacterized protein</fullName>
    </submittedName>
</protein>
<dbReference type="PANTHER" id="PTHR28133:SF1">
    <property type="entry name" value="REQUIRED FOR RESPIRATORY GROWTH PROTEIN 7, MITOCHONDRIAL"/>
    <property type="match status" value="1"/>
</dbReference>
<feature type="non-terminal residue" evidence="3">
    <location>
        <position position="152"/>
    </location>
</feature>
<dbReference type="PANTHER" id="PTHR28133">
    <property type="entry name" value="REQUIRED FOR RESPIRATORY GROWTH PROTEIN 7, MITOCHONDRIAL"/>
    <property type="match status" value="1"/>
</dbReference>
<keyword evidence="2" id="KW-0496">Mitochondrion</keyword>
<dbReference type="RefSeq" id="XP_025379916.1">
    <property type="nucleotide sequence ID" value="XM_025518597.1"/>
</dbReference>
<dbReference type="Pfam" id="PF10356">
    <property type="entry name" value="RRG7"/>
    <property type="match status" value="2"/>
</dbReference>
<dbReference type="InterPro" id="IPR011856">
    <property type="entry name" value="tRNA_endonuc-like_dom_sf"/>
</dbReference>
<reference evidence="3 4" key="1">
    <citation type="journal article" date="2018" name="Mol. Biol. Evol.">
        <title>Broad Genomic Sampling Reveals a Smut Pathogenic Ancestry of the Fungal Clade Ustilaginomycotina.</title>
        <authorList>
            <person name="Kijpornyongpan T."/>
            <person name="Mondo S.J."/>
            <person name="Barry K."/>
            <person name="Sandor L."/>
            <person name="Lee J."/>
            <person name="Lipzen A."/>
            <person name="Pangilinan J."/>
            <person name="LaButti K."/>
            <person name="Hainaut M."/>
            <person name="Henrissat B."/>
            <person name="Grigoriev I.V."/>
            <person name="Spatafora J.W."/>
            <person name="Aime M.C."/>
        </authorList>
    </citation>
    <scope>NUCLEOTIDE SEQUENCE [LARGE SCALE GENOMIC DNA]</scope>
    <source>
        <strain evidence="3 4">MCA 4198</strain>
    </source>
</reference>
<dbReference type="Proteomes" id="UP000245768">
    <property type="component" value="Unassembled WGS sequence"/>
</dbReference>
<dbReference type="InterPro" id="IPR011335">
    <property type="entry name" value="Restrct_endonuc-II-like"/>
</dbReference>
<dbReference type="InterPro" id="IPR018828">
    <property type="entry name" value="RRG7"/>
</dbReference>
<dbReference type="GeneID" id="37040513"/>
<feature type="non-terminal residue" evidence="3">
    <location>
        <position position="1"/>
    </location>
</feature>
<comment type="subcellular location">
    <subcellularLocation>
        <location evidence="1">Mitochondrion</location>
    </subcellularLocation>
</comment>
<dbReference type="GO" id="GO:0003676">
    <property type="term" value="F:nucleic acid binding"/>
    <property type="evidence" value="ECO:0007669"/>
    <property type="project" value="InterPro"/>
</dbReference>
<dbReference type="EMBL" id="KZ819634">
    <property type="protein sequence ID" value="PWN92718.1"/>
    <property type="molecule type" value="Genomic_DNA"/>
</dbReference>
<accession>A0A316YVN3</accession>
<evidence type="ECO:0000256" key="1">
    <source>
        <dbReference type="ARBA" id="ARBA00004173"/>
    </source>
</evidence>
<dbReference type="Gene3D" id="3.40.1350.10">
    <property type="match status" value="1"/>
</dbReference>
<dbReference type="GO" id="GO:0005739">
    <property type="term" value="C:mitochondrion"/>
    <property type="evidence" value="ECO:0007669"/>
    <property type="project" value="UniProtKB-SubCell"/>
</dbReference>